<dbReference type="PROSITE" id="PS51833">
    <property type="entry name" value="HDOD"/>
    <property type="match status" value="1"/>
</dbReference>
<dbReference type="PANTHER" id="PTHR33525:SF3">
    <property type="entry name" value="RIBONUCLEASE Y"/>
    <property type="match status" value="1"/>
</dbReference>
<dbReference type="SUPFAM" id="SSF109604">
    <property type="entry name" value="HD-domain/PDEase-like"/>
    <property type="match status" value="1"/>
</dbReference>
<accession>A0ABU3T1B7</accession>
<dbReference type="RefSeq" id="WP_316028116.1">
    <property type="nucleotide sequence ID" value="NZ_JAWDIO010000002.1"/>
</dbReference>
<dbReference type="Proteomes" id="UP001247805">
    <property type="component" value="Unassembled WGS sequence"/>
</dbReference>
<dbReference type="PANTHER" id="PTHR33525">
    <property type="match status" value="1"/>
</dbReference>
<gene>
    <name evidence="2" type="ORF">RS130_21130</name>
</gene>
<sequence>MKVQDYVIKADDVFVLPEAVIKIKQLIDDDSSSIEDIAEVINFDPAIMSQVLKISNSALYKFTSTITTVSKAIQVIGTRSVYDLVLAYGVAHAFKNIDKSVVNLDKFWELGVNCGLLAKYLAEEIGVKEPEKLFVCGLLHNLGELVLVQLNPEVARKGAEVDEKNRPLSLQKKI</sequence>
<evidence type="ECO:0000259" key="1">
    <source>
        <dbReference type="PROSITE" id="PS51833"/>
    </source>
</evidence>
<evidence type="ECO:0000313" key="2">
    <source>
        <dbReference type="EMBL" id="MDU0356062.1"/>
    </source>
</evidence>
<dbReference type="InterPro" id="IPR013976">
    <property type="entry name" value="HDOD"/>
</dbReference>
<reference evidence="2 3" key="1">
    <citation type="submission" date="2023-10" db="EMBL/GenBank/DDBJ databases">
        <title>Glaciecola aquimarina strain GGW-M5 nov., isolated from a coastal seawater.</title>
        <authorList>
            <person name="Bayburt H."/>
            <person name="Kim J.M."/>
            <person name="Choi B.J."/>
            <person name="Jeon C.O."/>
        </authorList>
    </citation>
    <scope>NUCLEOTIDE SEQUENCE [LARGE SCALE GENOMIC DNA]</scope>
    <source>
        <strain evidence="2 3">KCTC 32108</strain>
    </source>
</reference>
<keyword evidence="3" id="KW-1185">Reference proteome</keyword>
<dbReference type="Gene3D" id="1.10.3210.10">
    <property type="entry name" value="Hypothetical protein af1432"/>
    <property type="match status" value="1"/>
</dbReference>
<name>A0ABU3T1B7_9ALTE</name>
<protein>
    <submittedName>
        <fullName evidence="2">HDOD domain-containing protein</fullName>
    </submittedName>
</protein>
<organism evidence="2 3">
    <name type="scientific">Paraglaciecola aquimarina</name>
    <dbReference type="NCBI Taxonomy" id="1235557"/>
    <lineage>
        <taxon>Bacteria</taxon>
        <taxon>Pseudomonadati</taxon>
        <taxon>Pseudomonadota</taxon>
        <taxon>Gammaproteobacteria</taxon>
        <taxon>Alteromonadales</taxon>
        <taxon>Alteromonadaceae</taxon>
        <taxon>Paraglaciecola</taxon>
    </lineage>
</organism>
<dbReference type="InterPro" id="IPR052340">
    <property type="entry name" value="RNase_Y/CdgJ"/>
</dbReference>
<evidence type="ECO:0000313" key="3">
    <source>
        <dbReference type="Proteomes" id="UP001247805"/>
    </source>
</evidence>
<proteinExistence type="predicted"/>
<feature type="domain" description="HDOD" evidence="1">
    <location>
        <begin position="13"/>
        <end position="174"/>
    </location>
</feature>
<comment type="caution">
    <text evidence="2">The sequence shown here is derived from an EMBL/GenBank/DDBJ whole genome shotgun (WGS) entry which is preliminary data.</text>
</comment>
<dbReference type="Pfam" id="PF08668">
    <property type="entry name" value="HDOD"/>
    <property type="match status" value="1"/>
</dbReference>
<dbReference type="EMBL" id="JAWDIO010000002">
    <property type="protein sequence ID" value="MDU0356062.1"/>
    <property type="molecule type" value="Genomic_DNA"/>
</dbReference>